<evidence type="ECO:0000313" key="12">
    <source>
        <dbReference type="Proteomes" id="UP000824165"/>
    </source>
</evidence>
<dbReference type="GO" id="GO:0004177">
    <property type="term" value="F:aminopeptidase activity"/>
    <property type="evidence" value="ECO:0007669"/>
    <property type="project" value="UniProtKB-KW"/>
</dbReference>
<evidence type="ECO:0000256" key="7">
    <source>
        <dbReference type="ARBA" id="ARBA00022833"/>
    </source>
</evidence>
<dbReference type="InterPro" id="IPR001948">
    <property type="entry name" value="Peptidase_M18"/>
</dbReference>
<comment type="similarity">
    <text evidence="2 9">Belongs to the peptidase M18 family.</text>
</comment>
<dbReference type="GO" id="GO:0008237">
    <property type="term" value="F:metallopeptidase activity"/>
    <property type="evidence" value="ECO:0007669"/>
    <property type="project" value="UniProtKB-KW"/>
</dbReference>
<evidence type="ECO:0000313" key="11">
    <source>
        <dbReference type="EMBL" id="HIT84904.1"/>
    </source>
</evidence>
<reference evidence="11" key="2">
    <citation type="journal article" date="2021" name="PeerJ">
        <title>Extensive microbial diversity within the chicken gut microbiome revealed by metagenomics and culture.</title>
        <authorList>
            <person name="Gilroy R."/>
            <person name="Ravi A."/>
            <person name="Getino M."/>
            <person name="Pursley I."/>
            <person name="Horton D.L."/>
            <person name="Alikhan N.F."/>
            <person name="Baker D."/>
            <person name="Gharbi K."/>
            <person name="Hall N."/>
            <person name="Watson M."/>
            <person name="Adriaenssens E.M."/>
            <person name="Foster-Nyarko E."/>
            <person name="Jarju S."/>
            <person name="Secka A."/>
            <person name="Antonio M."/>
            <person name="Oren A."/>
            <person name="Chaudhuri R.R."/>
            <person name="La Ragione R."/>
            <person name="Hildebrand F."/>
            <person name="Pallen M.J."/>
        </authorList>
    </citation>
    <scope>NUCLEOTIDE SEQUENCE</scope>
    <source>
        <strain evidence="11">CHK181-108</strain>
    </source>
</reference>
<evidence type="ECO:0000256" key="3">
    <source>
        <dbReference type="ARBA" id="ARBA00022438"/>
    </source>
</evidence>
<dbReference type="SUPFAM" id="SSF101821">
    <property type="entry name" value="Aminopeptidase/glucanase lid domain"/>
    <property type="match status" value="1"/>
</dbReference>
<dbReference type="AlphaFoldDB" id="A0A9D1H3M7"/>
<keyword evidence="6 9" id="KW-0378">Hydrolase</keyword>
<evidence type="ECO:0000256" key="5">
    <source>
        <dbReference type="ARBA" id="ARBA00022723"/>
    </source>
</evidence>
<dbReference type="PANTHER" id="PTHR28570">
    <property type="entry name" value="ASPARTYL AMINOPEPTIDASE"/>
    <property type="match status" value="1"/>
</dbReference>
<proteinExistence type="inferred from homology"/>
<evidence type="ECO:0000256" key="4">
    <source>
        <dbReference type="ARBA" id="ARBA00022670"/>
    </source>
</evidence>
<evidence type="ECO:0000256" key="1">
    <source>
        <dbReference type="ARBA" id="ARBA00001947"/>
    </source>
</evidence>
<protein>
    <recommendedName>
        <fullName evidence="10">M18 family aminopeptidase</fullName>
        <ecNumber evidence="10">3.4.11.-</ecNumber>
    </recommendedName>
</protein>
<dbReference type="GO" id="GO:0005737">
    <property type="term" value="C:cytoplasm"/>
    <property type="evidence" value="ECO:0007669"/>
    <property type="project" value="UniProtKB-ARBA"/>
</dbReference>
<evidence type="ECO:0000256" key="9">
    <source>
        <dbReference type="RuleBase" id="RU004386"/>
    </source>
</evidence>
<dbReference type="PANTHER" id="PTHR28570:SF2">
    <property type="entry name" value="M18 FAMILY AMINOPEPTIDASE 1-RELATED"/>
    <property type="match status" value="1"/>
</dbReference>
<name>A0A9D1H3M7_9FIRM</name>
<dbReference type="GO" id="GO:0008270">
    <property type="term" value="F:zinc ion binding"/>
    <property type="evidence" value="ECO:0007669"/>
    <property type="project" value="InterPro"/>
</dbReference>
<organism evidence="11 12">
    <name type="scientific">Candidatus Ornithomonoglobus intestinigallinarum</name>
    <dbReference type="NCBI Taxonomy" id="2840894"/>
    <lineage>
        <taxon>Bacteria</taxon>
        <taxon>Bacillati</taxon>
        <taxon>Bacillota</taxon>
        <taxon>Clostridia</taxon>
        <taxon>Candidatus Ornithomonoglobus</taxon>
    </lineage>
</organism>
<comment type="cofactor">
    <cofactor evidence="1 10">
        <name>Zn(2+)</name>
        <dbReference type="ChEBI" id="CHEBI:29105"/>
    </cofactor>
</comment>
<reference evidence="11" key="1">
    <citation type="submission" date="2020-10" db="EMBL/GenBank/DDBJ databases">
        <authorList>
            <person name="Gilroy R."/>
        </authorList>
    </citation>
    <scope>NUCLEOTIDE SEQUENCE</scope>
    <source>
        <strain evidence="11">CHK181-108</strain>
    </source>
</reference>
<dbReference type="InterPro" id="IPR023358">
    <property type="entry name" value="Peptidase_M18_dom2"/>
</dbReference>
<evidence type="ECO:0000256" key="6">
    <source>
        <dbReference type="ARBA" id="ARBA00022801"/>
    </source>
</evidence>
<dbReference type="SUPFAM" id="SSF53187">
    <property type="entry name" value="Zn-dependent exopeptidases"/>
    <property type="match status" value="1"/>
</dbReference>
<keyword evidence="4 9" id="KW-0645">Protease</keyword>
<sequence>MTDKEQFEALSYKRRNAYEVMGEAECSDMDALCNEYKSFLDAGKTERECVKESVRLAGEHGFKNLDEVSSLKAGDRVYKLNRGKNILLAVIGSEDITSGINLVGAHIDSPRLDLKQNPLYESCDTALLKTHYYGGIKKYQWTAIPLAMHGVVYTESGKKIELDIGESENDPVFCVTDLLPHLAADQMSKKMSEGIDGESLNILIGGVPVKSEDVSEKVKFAVLKHINERYGMTERDFQTAEIEVVPAFKARNVGLDESFIGAYGQDDRVCGFTTLKSILDLDAPKKTAMAILVDKEEIGSMGNTGAQSAFFNMAVAEIAEKLTGACTVTQYNKIIENSVCMSSDVNAGVDPNYESVFEKKNASFCNGGVVLTKYTGARGKSGSSDASAELVARLAGIMADNNVLWQTGELGKVDQGGGGTIAQYVANLNMEVIDCGVPVLSMHSPFEITAKADVYMAYRAYMAFYKDC</sequence>
<keyword evidence="8 9" id="KW-0482">Metalloprotease</keyword>
<evidence type="ECO:0000256" key="2">
    <source>
        <dbReference type="ARBA" id="ARBA00008290"/>
    </source>
</evidence>
<dbReference type="Gene3D" id="3.40.630.10">
    <property type="entry name" value="Zn peptidases"/>
    <property type="match status" value="1"/>
</dbReference>
<dbReference type="NCBIfam" id="NF002600">
    <property type="entry name" value="PRK02256.1"/>
    <property type="match status" value="1"/>
</dbReference>
<evidence type="ECO:0000256" key="10">
    <source>
        <dbReference type="RuleBase" id="RU004387"/>
    </source>
</evidence>
<keyword evidence="3 9" id="KW-0031">Aminopeptidase</keyword>
<accession>A0A9D1H3M7</accession>
<dbReference type="Proteomes" id="UP000824165">
    <property type="component" value="Unassembled WGS sequence"/>
</dbReference>
<gene>
    <name evidence="11" type="ORF">IAA60_03245</name>
</gene>
<evidence type="ECO:0000256" key="8">
    <source>
        <dbReference type="ARBA" id="ARBA00023049"/>
    </source>
</evidence>
<dbReference type="Pfam" id="PF02127">
    <property type="entry name" value="Peptidase_M18"/>
    <property type="match status" value="1"/>
</dbReference>
<dbReference type="EC" id="3.4.11.-" evidence="10"/>
<keyword evidence="7 9" id="KW-0862">Zinc</keyword>
<dbReference type="PRINTS" id="PR00932">
    <property type="entry name" value="AMINO1PTASE"/>
</dbReference>
<dbReference type="Gene3D" id="2.30.250.10">
    <property type="entry name" value="Aminopeptidase i, Domain 2"/>
    <property type="match status" value="1"/>
</dbReference>
<dbReference type="EMBL" id="DVLU01000028">
    <property type="protein sequence ID" value="HIT84904.1"/>
    <property type="molecule type" value="Genomic_DNA"/>
</dbReference>
<comment type="caution">
    <text evidence="11">The sequence shown here is derived from an EMBL/GenBank/DDBJ whole genome shotgun (WGS) entry which is preliminary data.</text>
</comment>
<keyword evidence="5 9" id="KW-0479">Metal-binding</keyword>
<dbReference type="GO" id="GO:0006508">
    <property type="term" value="P:proteolysis"/>
    <property type="evidence" value="ECO:0007669"/>
    <property type="project" value="UniProtKB-KW"/>
</dbReference>